<sequence length="248" mass="27636">MSQYHHLVTTGAPTFTAAPVSLSLSGLDDFSPTLVDPEMEMLDPADWFRGPDEHGFQQSASVSPPQEHFSPDFGPRFPSHGVVATQGGPQYPTLGLTSSMDPIRMPMHLDHGVPVPLEPRLDELSLGTISPLQSNFPPYTTPYPDSTASSAPSEEPLSTFAEQVVDEDKRKRNQAASARFRQKKKQREQQMLEQSREMVDKTKKLESEVDNLKRENTFLKKLLVEKVDNMSDDEKTLLAKTTGLVKKD</sequence>
<dbReference type="PANTHER" id="PTHR13044">
    <property type="entry name" value="ACTIVATING TRANSCRIPTION FACTOR ATF 4/5"/>
    <property type="match status" value="1"/>
</dbReference>
<evidence type="ECO:0000256" key="5">
    <source>
        <dbReference type="ARBA" id="ARBA00023242"/>
    </source>
</evidence>
<reference evidence="8 9" key="1">
    <citation type="submission" date="2016-07" db="EMBL/GenBank/DDBJ databases">
        <title>Pervasive Adenine N6-methylation of Active Genes in Fungi.</title>
        <authorList>
            <consortium name="DOE Joint Genome Institute"/>
            <person name="Mondo S.J."/>
            <person name="Dannebaum R.O."/>
            <person name="Kuo R.C."/>
            <person name="Labutti K."/>
            <person name="Haridas S."/>
            <person name="Kuo A."/>
            <person name="Salamov A."/>
            <person name="Ahrendt S.R."/>
            <person name="Lipzen A."/>
            <person name="Sullivan W."/>
            <person name="Andreopoulos W.B."/>
            <person name="Clum A."/>
            <person name="Lindquist E."/>
            <person name="Daum C."/>
            <person name="Ramamoorthy G.K."/>
            <person name="Gryganskyi A."/>
            <person name="Culley D."/>
            <person name="Magnuson J.K."/>
            <person name="James T.Y."/>
            <person name="O'Malley M.A."/>
            <person name="Stajich J.E."/>
            <person name="Spatafora J.W."/>
            <person name="Visel A."/>
            <person name="Grigoriev I.V."/>
        </authorList>
    </citation>
    <scope>NUCLEOTIDE SEQUENCE [LARGE SCALE GENOMIC DNA]</scope>
    <source>
        <strain evidence="8 9">CBS 115471</strain>
    </source>
</reference>
<dbReference type="GO" id="GO:0000977">
    <property type="term" value="F:RNA polymerase II transcription regulatory region sequence-specific DNA binding"/>
    <property type="evidence" value="ECO:0007669"/>
    <property type="project" value="TreeGrafter"/>
</dbReference>
<dbReference type="InterPro" id="IPR004827">
    <property type="entry name" value="bZIP"/>
</dbReference>
<dbReference type="InterPro" id="IPR046347">
    <property type="entry name" value="bZIP_sf"/>
</dbReference>
<dbReference type="Gene3D" id="1.20.5.170">
    <property type="match status" value="1"/>
</dbReference>
<keyword evidence="9" id="KW-1185">Reference proteome</keyword>
<protein>
    <recommendedName>
        <fullName evidence="7">BZIP domain-containing protein</fullName>
    </recommendedName>
</protein>
<accession>A0A1Y1YEN2</accession>
<comment type="subcellular location">
    <subcellularLocation>
        <location evidence="1">Nucleus</location>
    </subcellularLocation>
</comment>
<evidence type="ECO:0000256" key="1">
    <source>
        <dbReference type="ARBA" id="ARBA00004123"/>
    </source>
</evidence>
<evidence type="ECO:0000256" key="4">
    <source>
        <dbReference type="ARBA" id="ARBA00023163"/>
    </source>
</evidence>
<feature type="region of interest" description="Disordered" evidence="6">
    <location>
        <begin position="132"/>
        <end position="200"/>
    </location>
</feature>
<feature type="compositionally biased region" description="Basic and acidic residues" evidence="6">
    <location>
        <begin position="187"/>
        <end position="200"/>
    </location>
</feature>
<keyword evidence="4" id="KW-0804">Transcription</keyword>
<dbReference type="PANTHER" id="PTHR13044:SF14">
    <property type="entry name" value="CRYPTOCEPHAL, ISOFORM A"/>
    <property type="match status" value="1"/>
</dbReference>
<dbReference type="SUPFAM" id="SSF57959">
    <property type="entry name" value="Leucine zipper domain"/>
    <property type="match status" value="1"/>
</dbReference>
<evidence type="ECO:0000313" key="8">
    <source>
        <dbReference type="EMBL" id="ORX96156.1"/>
    </source>
</evidence>
<dbReference type="GO" id="GO:0001228">
    <property type="term" value="F:DNA-binding transcription activator activity, RNA polymerase II-specific"/>
    <property type="evidence" value="ECO:0007669"/>
    <property type="project" value="TreeGrafter"/>
</dbReference>
<evidence type="ECO:0000256" key="3">
    <source>
        <dbReference type="ARBA" id="ARBA00023125"/>
    </source>
</evidence>
<dbReference type="OrthoDB" id="1939598at2759"/>
<proteinExistence type="predicted"/>
<dbReference type="PROSITE" id="PS50217">
    <property type="entry name" value="BZIP"/>
    <property type="match status" value="1"/>
</dbReference>
<keyword evidence="3" id="KW-0238">DNA-binding</keyword>
<gene>
    <name evidence="8" type="ORF">BCR34DRAFT_185282</name>
</gene>
<dbReference type="Proteomes" id="UP000193144">
    <property type="component" value="Unassembled WGS sequence"/>
</dbReference>
<dbReference type="STRING" id="1231657.A0A1Y1YEN2"/>
<dbReference type="AlphaFoldDB" id="A0A1Y1YEN2"/>
<dbReference type="CDD" id="cd14705">
    <property type="entry name" value="bZIP_Zip1"/>
    <property type="match status" value="1"/>
</dbReference>
<feature type="domain" description="BZIP" evidence="7">
    <location>
        <begin position="167"/>
        <end position="226"/>
    </location>
</feature>
<dbReference type="EMBL" id="MCFA01000262">
    <property type="protein sequence ID" value="ORX96156.1"/>
    <property type="molecule type" value="Genomic_DNA"/>
</dbReference>
<feature type="compositionally biased region" description="Polar residues" evidence="6">
    <location>
        <begin position="132"/>
        <end position="152"/>
    </location>
</feature>
<evidence type="ECO:0000313" key="9">
    <source>
        <dbReference type="Proteomes" id="UP000193144"/>
    </source>
</evidence>
<keyword evidence="5" id="KW-0539">Nucleus</keyword>
<dbReference type="PROSITE" id="PS00036">
    <property type="entry name" value="BZIP_BASIC"/>
    <property type="match status" value="1"/>
</dbReference>
<evidence type="ECO:0000259" key="7">
    <source>
        <dbReference type="PROSITE" id="PS50217"/>
    </source>
</evidence>
<comment type="caution">
    <text evidence="8">The sequence shown here is derived from an EMBL/GenBank/DDBJ whole genome shotgun (WGS) entry which is preliminary data.</text>
</comment>
<dbReference type="Pfam" id="PF07716">
    <property type="entry name" value="bZIP_2"/>
    <property type="match status" value="1"/>
</dbReference>
<dbReference type="GO" id="GO:0005634">
    <property type="term" value="C:nucleus"/>
    <property type="evidence" value="ECO:0007669"/>
    <property type="project" value="UniProtKB-SubCell"/>
</dbReference>
<evidence type="ECO:0000256" key="6">
    <source>
        <dbReference type="SAM" id="MobiDB-lite"/>
    </source>
</evidence>
<name>A0A1Y1YEN2_9PLEO</name>
<evidence type="ECO:0000256" key="2">
    <source>
        <dbReference type="ARBA" id="ARBA00023015"/>
    </source>
</evidence>
<organism evidence="8 9">
    <name type="scientific">Clohesyomyces aquaticus</name>
    <dbReference type="NCBI Taxonomy" id="1231657"/>
    <lineage>
        <taxon>Eukaryota</taxon>
        <taxon>Fungi</taxon>
        <taxon>Dikarya</taxon>
        <taxon>Ascomycota</taxon>
        <taxon>Pezizomycotina</taxon>
        <taxon>Dothideomycetes</taxon>
        <taxon>Pleosporomycetidae</taxon>
        <taxon>Pleosporales</taxon>
        <taxon>Lindgomycetaceae</taxon>
        <taxon>Clohesyomyces</taxon>
    </lineage>
</organism>
<keyword evidence="2" id="KW-0805">Transcription regulation</keyword>